<dbReference type="EMBL" id="RYFG02000121">
    <property type="protein sequence ID" value="TRW89611.1"/>
    <property type="molecule type" value="Genomic_DNA"/>
</dbReference>
<proteinExistence type="predicted"/>
<evidence type="ECO:0000256" key="4">
    <source>
        <dbReference type="ARBA" id="ARBA00012773"/>
    </source>
</evidence>
<evidence type="ECO:0000256" key="8">
    <source>
        <dbReference type="ARBA" id="ARBA00023002"/>
    </source>
</evidence>
<dbReference type="Proteomes" id="UP000733744">
    <property type="component" value="Unassembled WGS sequence"/>
</dbReference>
<comment type="cofactor">
    <cofactor evidence="1">
        <name>iron-sulfur cluster</name>
        <dbReference type="ChEBI" id="CHEBI:30408"/>
    </cofactor>
</comment>
<evidence type="ECO:0000256" key="13">
    <source>
        <dbReference type="ARBA" id="ARBA00047967"/>
    </source>
</evidence>
<accession>A0ABY3C4Y9</accession>
<gene>
    <name evidence="14" type="primary">vnfG</name>
    <name evidence="14" type="ORF">EKO24_021365</name>
</gene>
<evidence type="ECO:0000256" key="10">
    <source>
        <dbReference type="ARBA" id="ARBA00023014"/>
    </source>
</evidence>
<comment type="caution">
    <text evidence="14">The sequence shown here is derived from an EMBL/GenBank/DDBJ whole genome shotgun (WGS) entry which is preliminary data.</text>
</comment>
<dbReference type="EC" id="1.18.6.1" evidence="4"/>
<evidence type="ECO:0000313" key="14">
    <source>
        <dbReference type="EMBL" id="TRW89611.1"/>
    </source>
</evidence>
<keyword evidence="7" id="KW-0067">ATP-binding</keyword>
<keyword evidence="6" id="KW-0547">Nucleotide-binding</keyword>
<comment type="function">
    <text evidence="2">The key enzymatic reactions in nitrogen fixation are catalyzed by the nitrogenase complex, which has 2 components: the iron protein (component 2) and a component 1 which is either a molybdenum-iron protein, a vanadium-iron, or an iron-iron protein.</text>
</comment>
<comment type="catalytic activity">
    <reaction evidence="13">
        <text>N2 + 8 reduced [2Fe-2S]-[ferredoxin] + 16 ATP + 16 H2O = H2 + 8 oxidized [2Fe-2S]-[ferredoxin] + 2 NH4(+) + 16 ADP + 16 phosphate + 6 H(+)</text>
        <dbReference type="Rhea" id="RHEA:21448"/>
        <dbReference type="Rhea" id="RHEA-COMP:10000"/>
        <dbReference type="Rhea" id="RHEA-COMP:10001"/>
        <dbReference type="ChEBI" id="CHEBI:15377"/>
        <dbReference type="ChEBI" id="CHEBI:15378"/>
        <dbReference type="ChEBI" id="CHEBI:17997"/>
        <dbReference type="ChEBI" id="CHEBI:18276"/>
        <dbReference type="ChEBI" id="CHEBI:28938"/>
        <dbReference type="ChEBI" id="CHEBI:30616"/>
        <dbReference type="ChEBI" id="CHEBI:33737"/>
        <dbReference type="ChEBI" id="CHEBI:33738"/>
        <dbReference type="ChEBI" id="CHEBI:43474"/>
        <dbReference type="ChEBI" id="CHEBI:456216"/>
        <dbReference type="EC" id="1.18.6.1"/>
    </reaction>
</comment>
<dbReference type="GO" id="GO:0016163">
    <property type="term" value="F:nitrogenase activity"/>
    <property type="evidence" value="ECO:0007669"/>
    <property type="project" value="UniProtKB-EC"/>
</dbReference>
<evidence type="ECO:0000313" key="15">
    <source>
        <dbReference type="Proteomes" id="UP000733744"/>
    </source>
</evidence>
<keyword evidence="5" id="KW-0479">Metal-binding</keyword>
<evidence type="ECO:0000256" key="2">
    <source>
        <dbReference type="ARBA" id="ARBA00004064"/>
    </source>
</evidence>
<evidence type="ECO:0000256" key="1">
    <source>
        <dbReference type="ARBA" id="ARBA00001915"/>
    </source>
</evidence>
<evidence type="ECO:0000256" key="6">
    <source>
        <dbReference type="ARBA" id="ARBA00022741"/>
    </source>
</evidence>
<comment type="subunit">
    <text evidence="3">Hexamer of two alpha, two beta, and two delta chains.</text>
</comment>
<dbReference type="Pfam" id="PF03139">
    <property type="entry name" value="AnfG_VnfG"/>
    <property type="match status" value="1"/>
</dbReference>
<organism evidence="14 15">
    <name type="scientific">Candidatus Methylobacter oryzae</name>
    <dbReference type="NCBI Taxonomy" id="2497749"/>
    <lineage>
        <taxon>Bacteria</taxon>
        <taxon>Pseudomonadati</taxon>
        <taxon>Pseudomonadota</taxon>
        <taxon>Gammaproteobacteria</taxon>
        <taxon>Methylococcales</taxon>
        <taxon>Methylococcaceae</taxon>
        <taxon>Methylobacter</taxon>
    </lineage>
</organism>
<evidence type="ECO:0000256" key="7">
    <source>
        <dbReference type="ARBA" id="ARBA00022840"/>
    </source>
</evidence>
<sequence length="117" mass="13523">MTITVSESKISDLFNYVQERCLWQFSSRTWDRQENIDGVLAKAADLMLGREPSRETPTEKLHCAEAKILVADCLERYPWVKDVLESDVNALMEGLKARLTDIAITNSHNRELNHRLY</sequence>
<keyword evidence="15" id="KW-1185">Reference proteome</keyword>
<dbReference type="InterPro" id="IPR004349">
    <property type="entry name" value="V/Nase_d_su"/>
</dbReference>
<dbReference type="InterPro" id="IPR014279">
    <property type="entry name" value="Nase_V-Fe_dsu"/>
</dbReference>
<evidence type="ECO:0000256" key="9">
    <source>
        <dbReference type="ARBA" id="ARBA00023004"/>
    </source>
</evidence>
<evidence type="ECO:0000256" key="3">
    <source>
        <dbReference type="ARBA" id="ARBA00011515"/>
    </source>
</evidence>
<keyword evidence="11" id="KW-0535">Nitrogen fixation</keyword>
<evidence type="ECO:0000256" key="5">
    <source>
        <dbReference type="ARBA" id="ARBA00022723"/>
    </source>
</evidence>
<dbReference type="NCBIfam" id="TIGR02930">
    <property type="entry name" value="vnfG_nitrog"/>
    <property type="match status" value="1"/>
</dbReference>
<protein>
    <recommendedName>
        <fullName evidence="4">nitrogenase</fullName>
        <ecNumber evidence="4">1.18.6.1</ecNumber>
    </recommendedName>
    <alternativeName>
        <fullName evidence="12">Nitrogenase component I</fullName>
    </alternativeName>
</protein>
<dbReference type="RefSeq" id="WP_127029493.1">
    <property type="nucleotide sequence ID" value="NZ_RYFG02000121.1"/>
</dbReference>
<keyword evidence="8 14" id="KW-0560">Oxidoreductase</keyword>
<keyword evidence="10" id="KW-0411">Iron-sulfur</keyword>
<keyword evidence="9" id="KW-0408">Iron</keyword>
<reference evidence="14 15" key="1">
    <citation type="journal article" date="2019" name="Antonie Van Leeuwenhoek">
        <title>Description of 'Ca. Methylobacter oryzae' KRF1, a novel species from the environmentally important Methylobacter clade 2.</title>
        <authorList>
            <person name="Khatri K."/>
            <person name="Mohite J.A."/>
            <person name="Pandit P.S."/>
            <person name="Bahulikar R."/>
            <person name="Rahalkar M.C."/>
        </authorList>
    </citation>
    <scope>NUCLEOTIDE SEQUENCE [LARGE SCALE GENOMIC DNA]</scope>
    <source>
        <strain evidence="14 15">KRF1</strain>
    </source>
</reference>
<evidence type="ECO:0000256" key="12">
    <source>
        <dbReference type="ARBA" id="ARBA00030899"/>
    </source>
</evidence>
<evidence type="ECO:0000256" key="11">
    <source>
        <dbReference type="ARBA" id="ARBA00023231"/>
    </source>
</evidence>
<name>A0ABY3C4Y9_9GAMM</name>